<dbReference type="SMART" id="SM00326">
    <property type="entry name" value="SH3"/>
    <property type="match status" value="1"/>
</dbReference>
<dbReference type="GO" id="GO:0006897">
    <property type="term" value="P:endocytosis"/>
    <property type="evidence" value="ECO:0007669"/>
    <property type="project" value="TreeGrafter"/>
</dbReference>
<dbReference type="Gene3D" id="1.20.5.4820">
    <property type="match status" value="1"/>
</dbReference>
<dbReference type="PROSITE" id="PS50002">
    <property type="entry name" value="SH3"/>
    <property type="match status" value="1"/>
</dbReference>
<proteinExistence type="inferred from homology"/>
<evidence type="ECO:0000259" key="13">
    <source>
        <dbReference type="PROSITE" id="PS51757"/>
    </source>
</evidence>
<dbReference type="PROSITE" id="PS51757">
    <property type="entry name" value="TH1"/>
    <property type="match status" value="1"/>
</dbReference>
<keyword evidence="3 9" id="KW-0547">Nucleotide-binding</keyword>
<dbReference type="Pfam" id="PF06017">
    <property type="entry name" value="Myosin_TH1"/>
    <property type="match status" value="1"/>
</dbReference>
<feature type="region of interest" description="Disordered" evidence="10">
    <location>
        <begin position="945"/>
        <end position="988"/>
    </location>
</feature>
<feature type="domain" description="SH3" evidence="11">
    <location>
        <begin position="998"/>
        <end position="1059"/>
    </location>
</feature>
<dbReference type="GO" id="GO:0005737">
    <property type="term" value="C:cytoplasm"/>
    <property type="evidence" value="ECO:0007669"/>
    <property type="project" value="TreeGrafter"/>
</dbReference>
<dbReference type="InterPro" id="IPR025662">
    <property type="entry name" value="Sigma_54_int_dom_ATP-bd_1"/>
</dbReference>
<dbReference type="GO" id="GO:0051015">
    <property type="term" value="F:actin filament binding"/>
    <property type="evidence" value="ECO:0007669"/>
    <property type="project" value="TreeGrafter"/>
</dbReference>
<dbReference type="Gene3D" id="1.20.120.720">
    <property type="entry name" value="Myosin VI head, motor domain, U50 subdomain"/>
    <property type="match status" value="1"/>
</dbReference>
<dbReference type="Pfam" id="PF00063">
    <property type="entry name" value="Myosin_head"/>
    <property type="match status" value="1"/>
</dbReference>
<comment type="similarity">
    <text evidence="1 9">Belongs to the TRAFAC class myosin-kinesin ATPase superfamily. Myosin family.</text>
</comment>
<organism evidence="14 15">
    <name type="scientific">Strongyloides papillosus</name>
    <name type="common">Intestinal threadworm</name>
    <dbReference type="NCBI Taxonomy" id="174720"/>
    <lineage>
        <taxon>Eukaryota</taxon>
        <taxon>Metazoa</taxon>
        <taxon>Ecdysozoa</taxon>
        <taxon>Nematoda</taxon>
        <taxon>Chromadorea</taxon>
        <taxon>Rhabditida</taxon>
        <taxon>Tylenchina</taxon>
        <taxon>Panagrolaimomorpha</taxon>
        <taxon>Strongyloidoidea</taxon>
        <taxon>Strongyloididae</taxon>
        <taxon>Strongyloides</taxon>
    </lineage>
</organism>
<dbReference type="InterPro" id="IPR036028">
    <property type="entry name" value="SH3-like_dom_sf"/>
</dbReference>
<sequence length="1059" mass="121505">MPYHWQSKVNIQNVGVEDMVLLTTLSDQGIVDNLKKRLRGNSIFTYIGPVLISVNPFKDMGIFTDKEIEMYQGANIYENPPHIYALIDNIYRNMDSENHQCVIISGESGAGKTFINKQLINYISKVSGGGVKVQKVKDVILQSNPLLEAFGNSATLRNWNSSRFGKYIEILFDSGQPIGGQITNLLLEKSRVVRQIKGERNFHIFYQLLYGCDDEIKRNFGITNVDYFNYLNQSGLSKIEGTDDRKEFEETMRAMEIVGIPTETQLQILQLLSAILHIGNMEFVEENNYAKVINQQYLEFPAFLLGLPLDEIENKITQRIMESKWGKTTEQIKVTLNVEQAKHTRDALSKAMYSRLFDYLVQSVNKALVVSDVKRSSSSIGILDIYGFEIFDNNGFEQFCINFVNEKLQQIFIELTLKGEQEEYVAEGIHWTPIEYFNNKVVCDLIESKRPPGVMSILDDICSQVHGQSEGVDEKFLTKLTDQMRQHPHYVEGANSFIVKHYAGDVRYEVNGFCERNRDVLNQDLIQLMQMSEIPFFRSLFPEDVSSTGAKAKPTSFSLKIKTQAKQLVDSLMKCTPHYVRCIKPNESKKALDFESDKVLHQVQYLGLKENIRVRRAGFAYRNGFDKFLWRYAILTSQTWPKWNGDIKKGCEIICTSCGLENDQFQLGRNKIFIKNPASLFLLEEMRERKYDKYARVIQKALKKFTAAKRYLKMKEEASNIMYGKKERRRFSINRNFIGDYVGLEYKPELQTFVGRREKIDFATTLKKYNRKFKSSELDLLVTSKEIILIGKVIEKKGINKGKLVNVEKRRILYGELEYIGLSPFQDNFIIIQVTNNYTSLLETPLKTEMITAIEKRYKEKMNGRNLPLTFKHNFEIKLKKLTFVGGGTRIINFALDNTLRDNATMKVTGKSVLISVGSGLPNTTKPTMSNATNREQKNIINNHGRDFNKNIKSQTNNHDKPYTHIHSISNSSASNTSGKEEVQRPVKPPKPVIAAKPKITYVQALYPYEAQDTSELSFEIGQKIQLIEKHVSQWWLGRLPGNGGKTGLFPANYVEELQ</sequence>
<dbReference type="GO" id="GO:0005886">
    <property type="term" value="C:plasma membrane"/>
    <property type="evidence" value="ECO:0007669"/>
    <property type="project" value="TreeGrafter"/>
</dbReference>
<dbReference type="Pfam" id="PF00018">
    <property type="entry name" value="SH3_1"/>
    <property type="match status" value="1"/>
</dbReference>
<dbReference type="GO" id="GO:0005902">
    <property type="term" value="C:microvillus"/>
    <property type="evidence" value="ECO:0007669"/>
    <property type="project" value="TreeGrafter"/>
</dbReference>
<keyword evidence="2 8" id="KW-0728">SH3 domain</keyword>
<evidence type="ECO:0000259" key="12">
    <source>
        <dbReference type="PROSITE" id="PS51456"/>
    </source>
</evidence>
<evidence type="ECO:0000256" key="8">
    <source>
        <dbReference type="PROSITE-ProRule" id="PRU00192"/>
    </source>
</evidence>
<dbReference type="Gene3D" id="1.10.10.820">
    <property type="match status" value="1"/>
</dbReference>
<dbReference type="WBParaSite" id="SPAL_0000236300.1">
    <property type="protein sequence ID" value="SPAL_0000236300.1"/>
    <property type="gene ID" value="SPAL_0000236300"/>
</dbReference>
<dbReference type="PANTHER" id="PTHR13140:SF729">
    <property type="entry name" value="UNCONVENTIONAL MYOSIN-IE"/>
    <property type="match status" value="1"/>
</dbReference>
<feature type="domain" description="TH1" evidence="13">
    <location>
        <begin position="726"/>
        <end position="919"/>
    </location>
</feature>
<dbReference type="GO" id="GO:0007015">
    <property type="term" value="P:actin filament organization"/>
    <property type="evidence" value="ECO:0007669"/>
    <property type="project" value="TreeGrafter"/>
</dbReference>
<dbReference type="PANTHER" id="PTHR13140">
    <property type="entry name" value="MYOSIN"/>
    <property type="match status" value="1"/>
</dbReference>
<evidence type="ECO:0000313" key="14">
    <source>
        <dbReference type="Proteomes" id="UP000046392"/>
    </source>
</evidence>
<keyword evidence="5 9" id="KW-0518">Myosin</keyword>
<keyword evidence="6 9" id="KW-0505">Motor protein</keyword>
<dbReference type="SMART" id="SM00242">
    <property type="entry name" value="MYSc"/>
    <property type="match status" value="1"/>
</dbReference>
<evidence type="ECO:0000256" key="6">
    <source>
        <dbReference type="ARBA" id="ARBA00023175"/>
    </source>
</evidence>
<keyword evidence="14" id="KW-1185">Reference proteome</keyword>
<dbReference type="InterPro" id="IPR001609">
    <property type="entry name" value="Myosin_head_motor_dom-like"/>
</dbReference>
<dbReference type="GO" id="GO:0000146">
    <property type="term" value="F:microfilament motor activity"/>
    <property type="evidence" value="ECO:0007669"/>
    <property type="project" value="TreeGrafter"/>
</dbReference>
<evidence type="ECO:0000256" key="5">
    <source>
        <dbReference type="ARBA" id="ARBA00023123"/>
    </source>
</evidence>
<reference evidence="15" key="1">
    <citation type="submission" date="2017-02" db="UniProtKB">
        <authorList>
            <consortium name="WormBaseParasite"/>
        </authorList>
    </citation>
    <scope>IDENTIFICATION</scope>
</reference>
<protein>
    <submittedName>
        <fullName evidence="15">Myosin motor domain-containing protein</fullName>
    </submittedName>
</protein>
<evidence type="ECO:0000313" key="15">
    <source>
        <dbReference type="WBParaSite" id="SPAL_0000236300.1"/>
    </source>
</evidence>
<dbReference type="PROSITE" id="PS00675">
    <property type="entry name" value="SIGMA54_INTERACT_1"/>
    <property type="match status" value="1"/>
</dbReference>
<feature type="domain" description="Myosin motor" evidence="12">
    <location>
        <begin position="14"/>
        <end position="688"/>
    </location>
</feature>
<name>A0A0N5B8J0_STREA</name>
<dbReference type="SUPFAM" id="SSF50044">
    <property type="entry name" value="SH3-domain"/>
    <property type="match status" value="1"/>
</dbReference>
<dbReference type="FunFam" id="1.10.10.820:FF:000001">
    <property type="entry name" value="Myosin heavy chain"/>
    <property type="match status" value="1"/>
</dbReference>
<evidence type="ECO:0000256" key="4">
    <source>
        <dbReference type="ARBA" id="ARBA00022840"/>
    </source>
</evidence>
<dbReference type="AlphaFoldDB" id="A0A0N5B8J0"/>
<dbReference type="InterPro" id="IPR001452">
    <property type="entry name" value="SH3_domain"/>
</dbReference>
<keyword evidence="4 9" id="KW-0067">ATP-binding</keyword>
<dbReference type="InterPro" id="IPR027417">
    <property type="entry name" value="P-loop_NTPase"/>
</dbReference>
<keyword evidence="7 9" id="KW-0009">Actin-binding</keyword>
<feature type="compositionally biased region" description="Low complexity" evidence="10">
    <location>
        <begin position="965"/>
        <end position="978"/>
    </location>
</feature>
<dbReference type="PROSITE" id="PS51456">
    <property type="entry name" value="MYOSIN_MOTOR"/>
    <property type="match status" value="1"/>
</dbReference>
<accession>A0A0N5B8J0</accession>
<evidence type="ECO:0000256" key="7">
    <source>
        <dbReference type="ARBA" id="ARBA00023203"/>
    </source>
</evidence>
<dbReference type="CDD" id="cd01378">
    <property type="entry name" value="MYSc_Myo1"/>
    <property type="match status" value="1"/>
</dbReference>
<dbReference type="Gene3D" id="2.30.30.40">
    <property type="entry name" value="SH3 Domains"/>
    <property type="match status" value="1"/>
</dbReference>
<evidence type="ECO:0000256" key="10">
    <source>
        <dbReference type="SAM" id="MobiDB-lite"/>
    </source>
</evidence>
<dbReference type="STRING" id="174720.A0A0N5B8J0"/>
<dbReference type="InterPro" id="IPR036961">
    <property type="entry name" value="Kinesin_motor_dom_sf"/>
</dbReference>
<dbReference type="InterPro" id="IPR010926">
    <property type="entry name" value="Myosin_TH1"/>
</dbReference>
<feature type="binding site" evidence="9">
    <location>
        <begin position="106"/>
        <end position="113"/>
    </location>
    <ligand>
        <name>ATP</name>
        <dbReference type="ChEBI" id="CHEBI:30616"/>
    </ligand>
</feature>
<dbReference type="PRINTS" id="PR00193">
    <property type="entry name" value="MYOSINHEAVY"/>
</dbReference>
<dbReference type="GO" id="GO:0005524">
    <property type="term" value="F:ATP binding"/>
    <property type="evidence" value="ECO:0007669"/>
    <property type="project" value="UniProtKB-UniRule"/>
</dbReference>
<dbReference type="PRINTS" id="PR00452">
    <property type="entry name" value="SH3DOMAIN"/>
</dbReference>
<dbReference type="GO" id="GO:0016459">
    <property type="term" value="C:myosin complex"/>
    <property type="evidence" value="ECO:0007669"/>
    <property type="project" value="UniProtKB-KW"/>
</dbReference>
<evidence type="ECO:0000256" key="3">
    <source>
        <dbReference type="ARBA" id="ARBA00022741"/>
    </source>
</evidence>
<evidence type="ECO:0000256" key="1">
    <source>
        <dbReference type="ARBA" id="ARBA00008314"/>
    </source>
</evidence>
<evidence type="ECO:0000256" key="9">
    <source>
        <dbReference type="PROSITE-ProRule" id="PRU00782"/>
    </source>
</evidence>
<dbReference type="FunFam" id="2.30.30.40:FF:000072">
    <property type="entry name" value="Unconventional Myosin IB"/>
    <property type="match status" value="1"/>
</dbReference>
<dbReference type="Proteomes" id="UP000046392">
    <property type="component" value="Unplaced"/>
</dbReference>
<feature type="region of interest" description="Actin-binding" evidence="9">
    <location>
        <begin position="565"/>
        <end position="587"/>
    </location>
</feature>
<dbReference type="SUPFAM" id="SSF52540">
    <property type="entry name" value="P-loop containing nucleoside triphosphate hydrolases"/>
    <property type="match status" value="1"/>
</dbReference>
<dbReference type="InterPro" id="IPR036072">
    <property type="entry name" value="MYSc_Myo1"/>
</dbReference>
<dbReference type="Gene3D" id="1.20.58.530">
    <property type="match status" value="1"/>
</dbReference>
<evidence type="ECO:0000256" key="2">
    <source>
        <dbReference type="ARBA" id="ARBA00022443"/>
    </source>
</evidence>
<dbReference type="FunFam" id="1.20.58.530:FF:000007">
    <property type="entry name" value="Myosin IE"/>
    <property type="match status" value="1"/>
</dbReference>
<dbReference type="Gene3D" id="3.40.850.10">
    <property type="entry name" value="Kinesin motor domain"/>
    <property type="match status" value="1"/>
</dbReference>
<evidence type="ECO:0000259" key="11">
    <source>
        <dbReference type="PROSITE" id="PS50002"/>
    </source>
</evidence>